<dbReference type="GO" id="GO:0043269">
    <property type="term" value="P:regulation of monoatomic ion transport"/>
    <property type="evidence" value="ECO:0007669"/>
    <property type="project" value="InterPro"/>
</dbReference>
<dbReference type="GeneID" id="109085289"/>
<dbReference type="InterPro" id="IPR047282">
    <property type="entry name" value="ATNG"/>
</dbReference>
<dbReference type="Proteomes" id="UP001155660">
    <property type="component" value="Chromosome A5"/>
</dbReference>
<keyword evidence="5 7" id="KW-0406">Ion transport</keyword>
<keyword evidence="7" id="KW-1133">Transmembrane helix</keyword>
<sequence>MGVEKPEYSDADFTYETLLWISCLKLSLCALIPDYELIRRGGLIFAAVLFCLGMAIIFSKKFNCGNKASAKLEDNGDL</sequence>
<comment type="subcellular location">
    <subcellularLocation>
        <location evidence="1">Membrane</location>
        <topology evidence="1">Single-pass membrane protein</topology>
    </subcellularLocation>
</comment>
<dbReference type="AlphaFoldDB" id="A0A9Q9VA75"/>
<comment type="similarity">
    <text evidence="2 7">Belongs to the FXYD family.</text>
</comment>
<evidence type="ECO:0000256" key="4">
    <source>
        <dbReference type="ARBA" id="ARBA00022692"/>
    </source>
</evidence>
<reference evidence="8" key="1">
    <citation type="submission" date="2025-08" db="UniProtKB">
        <authorList>
            <consortium name="RefSeq"/>
        </authorList>
    </citation>
    <scope>IDENTIFICATION</scope>
    <source>
        <tissue evidence="8">Muscle</tissue>
    </source>
</reference>
<name>A0A9Q9VA75_CYPCA</name>
<evidence type="ECO:0000313" key="8">
    <source>
        <dbReference type="RefSeq" id="XP_018955452.1"/>
    </source>
</evidence>
<proteinExistence type="inferred from homology"/>
<dbReference type="PANTHER" id="PTHR14132:SF22">
    <property type="entry name" value="FXYD DOMAIN-CONTAINING ION TRANSPORT REGULATOR"/>
    <property type="match status" value="1"/>
</dbReference>
<dbReference type="PANTHER" id="PTHR14132">
    <property type="entry name" value="SODIUM/POTASSIUM-TRANSPORTING ATPASE SUBUNIT GAMMA"/>
    <property type="match status" value="1"/>
</dbReference>
<protein>
    <recommendedName>
        <fullName evidence="7">FXYD domain-containing ion transport regulator</fullName>
    </recommendedName>
</protein>
<dbReference type="Gene3D" id="1.20.5.780">
    <property type="entry name" value="Single helix bin"/>
    <property type="match status" value="1"/>
</dbReference>
<evidence type="ECO:0000256" key="7">
    <source>
        <dbReference type="RuleBase" id="RU364131"/>
    </source>
</evidence>
<keyword evidence="6 7" id="KW-0472">Membrane</keyword>
<evidence type="ECO:0000256" key="3">
    <source>
        <dbReference type="ARBA" id="ARBA00022448"/>
    </source>
</evidence>
<dbReference type="CDD" id="cd20318">
    <property type="entry name" value="FXYD2"/>
    <property type="match status" value="1"/>
</dbReference>
<dbReference type="OrthoDB" id="8430468at2759"/>
<accession>A0A9Q9VA75</accession>
<evidence type="ECO:0000256" key="1">
    <source>
        <dbReference type="ARBA" id="ARBA00004167"/>
    </source>
</evidence>
<keyword evidence="4 7" id="KW-0812">Transmembrane</keyword>
<feature type="transmembrane region" description="Helical" evidence="7">
    <location>
        <begin position="37"/>
        <end position="58"/>
    </location>
</feature>
<evidence type="ECO:0000256" key="2">
    <source>
        <dbReference type="ARBA" id="ARBA00005948"/>
    </source>
</evidence>
<evidence type="ECO:0000256" key="6">
    <source>
        <dbReference type="ARBA" id="ARBA00023136"/>
    </source>
</evidence>
<dbReference type="GO" id="GO:0006811">
    <property type="term" value="P:monoatomic ion transport"/>
    <property type="evidence" value="ECO:0007669"/>
    <property type="project" value="UniProtKB-KW"/>
</dbReference>
<dbReference type="GO" id="GO:0017080">
    <property type="term" value="F:sodium channel regulator activity"/>
    <property type="evidence" value="ECO:0007669"/>
    <property type="project" value="TreeGrafter"/>
</dbReference>
<dbReference type="GO" id="GO:0016020">
    <property type="term" value="C:membrane"/>
    <property type="evidence" value="ECO:0007669"/>
    <property type="project" value="UniProtKB-SubCell"/>
</dbReference>
<dbReference type="InterPro" id="IPR000272">
    <property type="entry name" value="Ion-transport_regulator_FXYD"/>
</dbReference>
<keyword evidence="3 7" id="KW-0813">Transport</keyword>
<dbReference type="Pfam" id="PF02038">
    <property type="entry name" value="ATP1G1_PLM_MAT8"/>
    <property type="match status" value="1"/>
</dbReference>
<evidence type="ECO:0000256" key="5">
    <source>
        <dbReference type="ARBA" id="ARBA00023065"/>
    </source>
</evidence>
<dbReference type="RefSeq" id="XP_018955452.1">
    <property type="nucleotide sequence ID" value="XM_019099907.2"/>
</dbReference>
<organism evidence="8">
    <name type="scientific">Cyprinus carpio</name>
    <name type="common">Common carp</name>
    <dbReference type="NCBI Taxonomy" id="7962"/>
    <lineage>
        <taxon>Eukaryota</taxon>
        <taxon>Metazoa</taxon>
        <taxon>Chordata</taxon>
        <taxon>Craniata</taxon>
        <taxon>Vertebrata</taxon>
        <taxon>Euteleostomi</taxon>
        <taxon>Actinopterygii</taxon>
        <taxon>Neopterygii</taxon>
        <taxon>Teleostei</taxon>
        <taxon>Ostariophysi</taxon>
        <taxon>Cypriniformes</taxon>
        <taxon>Cyprinidae</taxon>
        <taxon>Cyprininae</taxon>
        <taxon>Cyprinus</taxon>
    </lineage>
</organism>
<gene>
    <name evidence="8" type="primary">LOC109085289</name>
</gene>
<dbReference type="KEGG" id="ccar:109085289"/>